<dbReference type="GO" id="GO:0006367">
    <property type="term" value="P:transcription initiation at RNA polymerase II promoter"/>
    <property type="evidence" value="ECO:0007669"/>
    <property type="project" value="InterPro"/>
</dbReference>
<reference evidence="1" key="1">
    <citation type="journal article" date="2023" name="Plant J.">
        <title>The genome of the king protea, Protea cynaroides.</title>
        <authorList>
            <person name="Chang J."/>
            <person name="Duong T.A."/>
            <person name="Schoeman C."/>
            <person name="Ma X."/>
            <person name="Roodt D."/>
            <person name="Barker N."/>
            <person name="Li Z."/>
            <person name="Van de Peer Y."/>
            <person name="Mizrachi E."/>
        </authorList>
    </citation>
    <scope>NUCLEOTIDE SEQUENCE</scope>
    <source>
        <tissue evidence="1">Young leaves</tissue>
    </source>
</reference>
<proteinExistence type="predicted"/>
<dbReference type="InterPro" id="IPR003196">
    <property type="entry name" value="TFIIF_beta"/>
</dbReference>
<sequence>MLLVVSNLWQAHGCDSLSVAKVVLPVDLPLRRPLFPTGHVLSDGYNFERTSKAILSKIWLRVLDLVVHLWRFLSIQVYNGCIKSESSRNVAAVFASKALDGCSRRKKYGKLSHDRTKKSMIKTRQIQVIDNDRGVLMRPLPGMVGMPNSKEEGSTCKTCRNEKNEKRSWGSGRHYFKLFESKPNWALKQLVKETDQPVGHVKRRMSRQSI</sequence>
<dbReference type="GO" id="GO:0005674">
    <property type="term" value="C:transcription factor TFIIF complex"/>
    <property type="evidence" value="ECO:0007669"/>
    <property type="project" value="InterPro"/>
</dbReference>
<dbReference type="InterPro" id="IPR036388">
    <property type="entry name" value="WH-like_DNA-bd_sf"/>
</dbReference>
<dbReference type="PANTHER" id="PTHR10445:SF0">
    <property type="entry name" value="GENERAL TRANSCRIPTION FACTOR IIF SUBUNIT 2"/>
    <property type="match status" value="1"/>
</dbReference>
<accession>A0A9Q0KBQ3</accession>
<dbReference type="Proteomes" id="UP001141806">
    <property type="component" value="Unassembled WGS sequence"/>
</dbReference>
<evidence type="ECO:0000313" key="2">
    <source>
        <dbReference type="Proteomes" id="UP001141806"/>
    </source>
</evidence>
<dbReference type="Gene3D" id="1.10.10.10">
    <property type="entry name" value="Winged helix-like DNA-binding domain superfamily/Winged helix DNA-binding domain"/>
    <property type="match status" value="1"/>
</dbReference>
<name>A0A9Q0KBQ3_9MAGN</name>
<gene>
    <name evidence="1" type="ORF">NE237_019343</name>
</gene>
<protein>
    <submittedName>
        <fullName evidence="1">Uncharacterized protein</fullName>
    </submittedName>
</protein>
<organism evidence="1 2">
    <name type="scientific">Protea cynaroides</name>
    <dbReference type="NCBI Taxonomy" id="273540"/>
    <lineage>
        <taxon>Eukaryota</taxon>
        <taxon>Viridiplantae</taxon>
        <taxon>Streptophyta</taxon>
        <taxon>Embryophyta</taxon>
        <taxon>Tracheophyta</taxon>
        <taxon>Spermatophyta</taxon>
        <taxon>Magnoliopsida</taxon>
        <taxon>Proteales</taxon>
        <taxon>Proteaceae</taxon>
        <taxon>Protea</taxon>
    </lineage>
</organism>
<evidence type="ECO:0000313" key="1">
    <source>
        <dbReference type="EMBL" id="KAJ4967494.1"/>
    </source>
</evidence>
<dbReference type="PANTHER" id="PTHR10445">
    <property type="entry name" value="GENERAL TRANSCRIPTION FACTOR IIF SUBUNIT 2"/>
    <property type="match status" value="1"/>
</dbReference>
<dbReference type="EMBL" id="JAMYWD010000007">
    <property type="protein sequence ID" value="KAJ4967494.1"/>
    <property type="molecule type" value="Genomic_DNA"/>
</dbReference>
<comment type="caution">
    <text evidence="1">The sequence shown here is derived from an EMBL/GenBank/DDBJ whole genome shotgun (WGS) entry which is preliminary data.</text>
</comment>
<keyword evidence="2" id="KW-1185">Reference proteome</keyword>
<dbReference type="OrthoDB" id="26094at2759"/>
<dbReference type="AlphaFoldDB" id="A0A9Q0KBQ3"/>